<evidence type="ECO:0000256" key="1">
    <source>
        <dbReference type="SAM" id="Phobius"/>
    </source>
</evidence>
<feature type="transmembrane region" description="Helical" evidence="1">
    <location>
        <begin position="147"/>
        <end position="166"/>
    </location>
</feature>
<dbReference type="OrthoDB" id="5508079at2"/>
<feature type="transmembrane region" description="Helical" evidence="1">
    <location>
        <begin position="48"/>
        <end position="68"/>
    </location>
</feature>
<accession>C6LEV6</accession>
<organism evidence="3 4">
    <name type="scientific">Marvinbryantia formatexigens DSM 14469</name>
    <dbReference type="NCBI Taxonomy" id="478749"/>
    <lineage>
        <taxon>Bacteria</taxon>
        <taxon>Bacillati</taxon>
        <taxon>Bacillota</taxon>
        <taxon>Clostridia</taxon>
        <taxon>Lachnospirales</taxon>
        <taxon>Lachnospiraceae</taxon>
        <taxon>Marvinbryantia</taxon>
    </lineage>
</organism>
<gene>
    <name evidence="3" type="ORF">BRYFOR_07157</name>
</gene>
<evidence type="ECO:0000259" key="2">
    <source>
        <dbReference type="Pfam" id="PF01478"/>
    </source>
</evidence>
<dbReference type="Gene3D" id="1.20.120.1220">
    <property type="match status" value="1"/>
</dbReference>
<comment type="caution">
    <text evidence="3">The sequence shown here is derived from an EMBL/GenBank/DDBJ whole genome shotgun (WGS) entry which is preliminary data.</text>
</comment>
<keyword evidence="1" id="KW-0812">Transmembrane</keyword>
<dbReference type="STRING" id="168384.SAMN05660368_02415"/>
<protein>
    <submittedName>
        <fullName evidence="3">Peptidase, A24 family</fullName>
    </submittedName>
</protein>
<feature type="domain" description="Prepilin type IV endopeptidase peptidase" evidence="2">
    <location>
        <begin position="5"/>
        <end position="106"/>
    </location>
</feature>
<keyword evidence="1" id="KW-0472">Membrane</keyword>
<dbReference type="AlphaFoldDB" id="C6LEV6"/>
<keyword evidence="1" id="KW-1133">Transmembrane helix</keyword>
<feature type="transmembrane region" description="Helical" evidence="1">
    <location>
        <begin position="88"/>
        <end position="111"/>
    </location>
</feature>
<evidence type="ECO:0000313" key="3">
    <source>
        <dbReference type="EMBL" id="EET60695.1"/>
    </source>
</evidence>
<dbReference type="GO" id="GO:0004190">
    <property type="term" value="F:aspartic-type endopeptidase activity"/>
    <property type="evidence" value="ECO:0007669"/>
    <property type="project" value="InterPro"/>
</dbReference>
<evidence type="ECO:0000313" key="4">
    <source>
        <dbReference type="Proteomes" id="UP000005561"/>
    </source>
</evidence>
<dbReference type="GO" id="GO:0016020">
    <property type="term" value="C:membrane"/>
    <property type="evidence" value="ECO:0007669"/>
    <property type="project" value="InterPro"/>
</dbReference>
<dbReference type="Pfam" id="PF01478">
    <property type="entry name" value="Peptidase_A24"/>
    <property type="match status" value="1"/>
</dbReference>
<proteinExistence type="predicted"/>
<dbReference type="RefSeq" id="WP_006861949.1">
    <property type="nucleotide sequence ID" value="NZ_ACCL02000009.1"/>
</dbReference>
<dbReference type="InterPro" id="IPR000045">
    <property type="entry name" value="Prepilin_IV_endopep_pep"/>
</dbReference>
<dbReference type="eggNOG" id="COG1989">
    <property type="taxonomic scope" value="Bacteria"/>
</dbReference>
<name>C6LEV6_9FIRM</name>
<dbReference type="Proteomes" id="UP000005561">
    <property type="component" value="Unassembled WGS sequence"/>
</dbReference>
<reference evidence="3" key="1">
    <citation type="submission" date="2009-07" db="EMBL/GenBank/DDBJ databases">
        <authorList>
            <person name="Weinstock G."/>
            <person name="Sodergren E."/>
            <person name="Clifton S."/>
            <person name="Fulton L."/>
            <person name="Fulton B."/>
            <person name="Courtney L."/>
            <person name="Fronick C."/>
            <person name="Harrison M."/>
            <person name="Strong C."/>
            <person name="Farmer C."/>
            <person name="Delahaunty K."/>
            <person name="Markovic C."/>
            <person name="Hall O."/>
            <person name="Minx P."/>
            <person name="Tomlinson C."/>
            <person name="Mitreva M."/>
            <person name="Nelson J."/>
            <person name="Hou S."/>
            <person name="Wollam A."/>
            <person name="Pepin K.H."/>
            <person name="Johnson M."/>
            <person name="Bhonagiri V."/>
            <person name="Nash W.E."/>
            <person name="Warren W."/>
            <person name="Chinwalla A."/>
            <person name="Mardis E.R."/>
            <person name="Wilson R.K."/>
        </authorList>
    </citation>
    <scope>NUCLEOTIDE SEQUENCE [LARGE SCALE GENOMIC DNA]</scope>
    <source>
        <strain evidence="3">DSM 14469</strain>
    </source>
</reference>
<sequence>MEAIYLLPFQAAAVLCDVYQRKIPNTLITAGMITGAAYQWSAKGPPGLLAFAEGALLPLLVLGILHYFRMLGAGDIKLLMMSGGFFGAAGSLKCICLSFLAAGALSLAVLVKHRVLMRRLHYFVQYIINYRQTGKWTPYIRERENPAYLYFSIPVLLGSLPLIGGFL</sequence>
<dbReference type="EMBL" id="ACCL02000009">
    <property type="protein sequence ID" value="EET60695.1"/>
    <property type="molecule type" value="Genomic_DNA"/>
</dbReference>
<keyword evidence="4" id="KW-1185">Reference proteome</keyword>